<proteinExistence type="predicted"/>
<dbReference type="AlphaFoldDB" id="A0A316XDN4"/>
<keyword evidence="2" id="KW-1185">Reference proteome</keyword>
<evidence type="ECO:0000313" key="2">
    <source>
        <dbReference type="Proteomes" id="UP000236594"/>
    </source>
</evidence>
<gene>
    <name evidence="1" type="ORF">C1631_004875</name>
</gene>
<organism evidence="1 2">
    <name type="scientific">Chryseobacterium phosphatilyticum</name>
    <dbReference type="NCBI Taxonomy" id="475075"/>
    <lineage>
        <taxon>Bacteria</taxon>
        <taxon>Pseudomonadati</taxon>
        <taxon>Bacteroidota</taxon>
        <taxon>Flavobacteriia</taxon>
        <taxon>Flavobacteriales</taxon>
        <taxon>Weeksellaceae</taxon>
        <taxon>Chryseobacterium group</taxon>
        <taxon>Chryseobacterium</taxon>
    </lineage>
</organism>
<reference evidence="1 2" key="1">
    <citation type="submission" date="2018-04" db="EMBL/GenBank/DDBJ databases">
        <title>Draft Genome Sequence of Phosphate-Solubilizing Chryseobacterium sp. ISE14 that is a Biocontrol and Plant Growth-Promoting Rhizobacterium Isolated from Cucumber.</title>
        <authorList>
            <person name="Jeong J.-J."/>
            <person name="Sang M.K."/>
            <person name="Choi I.-G."/>
            <person name="Kim K.D."/>
        </authorList>
    </citation>
    <scope>NUCLEOTIDE SEQUENCE [LARGE SCALE GENOMIC DNA]</scope>
    <source>
        <strain evidence="1 2">ISE14</strain>
    </source>
</reference>
<dbReference type="Proteomes" id="UP000236594">
    <property type="component" value="Unassembled WGS sequence"/>
</dbReference>
<dbReference type="OrthoDB" id="1273943at2"/>
<dbReference type="RefSeq" id="WP_109710835.1">
    <property type="nucleotide sequence ID" value="NZ_PPED02000001.1"/>
</dbReference>
<name>A0A316XDN4_9FLAO</name>
<sequence length="79" mass="9331">MKNEIYQDPVKNKLGIKNSMDDDWQKMDFLFHSACSYPFIPMVDLSFVVEELIKIIKNWKREVKTKKKQALSKEPHATS</sequence>
<evidence type="ECO:0000313" key="1">
    <source>
        <dbReference type="EMBL" id="PWN71952.1"/>
    </source>
</evidence>
<accession>A0A316XDN4</accession>
<dbReference type="EMBL" id="PPED02000001">
    <property type="protein sequence ID" value="PWN71952.1"/>
    <property type="molecule type" value="Genomic_DNA"/>
</dbReference>
<comment type="caution">
    <text evidence="1">The sequence shown here is derived from an EMBL/GenBank/DDBJ whole genome shotgun (WGS) entry which is preliminary data.</text>
</comment>
<protein>
    <submittedName>
        <fullName evidence="1">Uncharacterized protein</fullName>
    </submittedName>
</protein>